<dbReference type="InterPro" id="IPR037185">
    <property type="entry name" value="EmrE-like"/>
</dbReference>
<dbReference type="InterPro" id="IPR051258">
    <property type="entry name" value="Diverse_Substrate_Transporter"/>
</dbReference>
<evidence type="ECO:0000256" key="4">
    <source>
        <dbReference type="ARBA" id="ARBA00022989"/>
    </source>
</evidence>
<dbReference type="EMBL" id="JACHHN010000011">
    <property type="protein sequence ID" value="MBB5193409.1"/>
    <property type="molecule type" value="Genomic_DNA"/>
</dbReference>
<keyword evidence="3 6" id="KW-0812">Transmembrane</keyword>
<evidence type="ECO:0000256" key="1">
    <source>
        <dbReference type="ARBA" id="ARBA00004651"/>
    </source>
</evidence>
<evidence type="ECO:0000256" key="6">
    <source>
        <dbReference type="SAM" id="Phobius"/>
    </source>
</evidence>
<dbReference type="RefSeq" id="WP_184103055.1">
    <property type="nucleotide sequence ID" value="NZ_JACHHN010000011.1"/>
</dbReference>
<dbReference type="PANTHER" id="PTHR42920:SF24">
    <property type="entry name" value="AROMATIC AMINO ACID EXPORTER YDDG"/>
    <property type="match status" value="1"/>
</dbReference>
<keyword evidence="9" id="KW-1185">Reference proteome</keyword>
<dbReference type="Proteomes" id="UP000543030">
    <property type="component" value="Unassembled WGS sequence"/>
</dbReference>
<dbReference type="GO" id="GO:0005886">
    <property type="term" value="C:plasma membrane"/>
    <property type="evidence" value="ECO:0007669"/>
    <property type="project" value="UniProtKB-SubCell"/>
</dbReference>
<sequence length="280" mass="29214">MSPARVFALTLFAMVAFAGNSILCRLALKTTAIDPASFTLIRIASGAAVLAVLVCLRTQRPRFKGNLTSALALFIYAAGFSWAYVNLPAAAGALILFGAVQISMIGYGMWRGERLTPWQWLGVVMAAAGVIGLMLPGLSAPPLFSSLLMIAAGVAWGVYSLRGRGAGDPTAVTAGNFLRATPVALGCWIIVMQHTRFDMAGVLYALASGVVTSGLGYALWYRVLPALAATTAAIVQLSVPAIAAIGAVLFLNEPLGLRLILASIAILGGIVLVILNRRRG</sequence>
<evidence type="ECO:0000313" key="8">
    <source>
        <dbReference type="EMBL" id="MBB5193409.1"/>
    </source>
</evidence>
<name>A0A840RIA2_9NEIS</name>
<proteinExistence type="predicted"/>
<feature type="transmembrane region" description="Helical" evidence="6">
    <location>
        <begin position="257"/>
        <end position="275"/>
    </location>
</feature>
<keyword evidence="5 6" id="KW-0472">Membrane</keyword>
<protein>
    <submittedName>
        <fullName evidence="8">Drug/metabolite transporter (DMT)-like permease</fullName>
    </submittedName>
</protein>
<dbReference type="InterPro" id="IPR000620">
    <property type="entry name" value="EamA_dom"/>
</dbReference>
<comment type="caution">
    <text evidence="8">The sequence shown here is derived from an EMBL/GenBank/DDBJ whole genome shotgun (WGS) entry which is preliminary data.</text>
</comment>
<evidence type="ECO:0000256" key="2">
    <source>
        <dbReference type="ARBA" id="ARBA00022475"/>
    </source>
</evidence>
<feature type="transmembrane region" description="Helical" evidence="6">
    <location>
        <begin position="117"/>
        <end position="135"/>
    </location>
</feature>
<feature type="transmembrane region" description="Helical" evidence="6">
    <location>
        <begin position="203"/>
        <end position="220"/>
    </location>
</feature>
<feature type="transmembrane region" description="Helical" evidence="6">
    <location>
        <begin position="91"/>
        <end position="110"/>
    </location>
</feature>
<feature type="domain" description="EamA" evidence="7">
    <location>
        <begin position="9"/>
        <end position="134"/>
    </location>
</feature>
<comment type="subcellular location">
    <subcellularLocation>
        <location evidence="1">Cell membrane</location>
        <topology evidence="1">Multi-pass membrane protein</topology>
    </subcellularLocation>
</comment>
<feature type="transmembrane region" description="Helical" evidence="6">
    <location>
        <begin position="141"/>
        <end position="159"/>
    </location>
</feature>
<feature type="domain" description="EamA" evidence="7">
    <location>
        <begin position="146"/>
        <end position="274"/>
    </location>
</feature>
<evidence type="ECO:0000256" key="3">
    <source>
        <dbReference type="ARBA" id="ARBA00022692"/>
    </source>
</evidence>
<feature type="transmembrane region" description="Helical" evidence="6">
    <location>
        <begin position="68"/>
        <end position="85"/>
    </location>
</feature>
<dbReference type="PANTHER" id="PTHR42920">
    <property type="entry name" value="OS03G0707200 PROTEIN-RELATED"/>
    <property type="match status" value="1"/>
</dbReference>
<feature type="transmembrane region" description="Helical" evidence="6">
    <location>
        <begin position="171"/>
        <end position="191"/>
    </location>
</feature>
<feature type="transmembrane region" description="Helical" evidence="6">
    <location>
        <begin position="227"/>
        <end position="251"/>
    </location>
</feature>
<dbReference type="Pfam" id="PF00892">
    <property type="entry name" value="EamA"/>
    <property type="match status" value="2"/>
</dbReference>
<keyword evidence="2" id="KW-1003">Cell membrane</keyword>
<accession>A0A840RIA2</accession>
<feature type="transmembrane region" description="Helical" evidence="6">
    <location>
        <begin position="37"/>
        <end position="56"/>
    </location>
</feature>
<gene>
    <name evidence="8" type="ORF">HNQ50_004166</name>
</gene>
<dbReference type="AlphaFoldDB" id="A0A840RIA2"/>
<reference evidence="8 9" key="1">
    <citation type="submission" date="2020-08" db="EMBL/GenBank/DDBJ databases">
        <title>Genomic Encyclopedia of Type Strains, Phase IV (KMG-IV): sequencing the most valuable type-strain genomes for metagenomic binning, comparative biology and taxonomic classification.</title>
        <authorList>
            <person name="Goeker M."/>
        </authorList>
    </citation>
    <scope>NUCLEOTIDE SEQUENCE [LARGE SCALE GENOMIC DNA]</scope>
    <source>
        <strain evidence="8 9">DSM 18233</strain>
    </source>
</reference>
<keyword evidence="4 6" id="KW-1133">Transmembrane helix</keyword>
<evidence type="ECO:0000256" key="5">
    <source>
        <dbReference type="ARBA" id="ARBA00023136"/>
    </source>
</evidence>
<dbReference type="SUPFAM" id="SSF103481">
    <property type="entry name" value="Multidrug resistance efflux transporter EmrE"/>
    <property type="match status" value="2"/>
</dbReference>
<evidence type="ECO:0000313" key="9">
    <source>
        <dbReference type="Proteomes" id="UP000543030"/>
    </source>
</evidence>
<organism evidence="8 9">
    <name type="scientific">Silvimonas terrae</name>
    <dbReference type="NCBI Taxonomy" id="300266"/>
    <lineage>
        <taxon>Bacteria</taxon>
        <taxon>Pseudomonadati</taxon>
        <taxon>Pseudomonadota</taxon>
        <taxon>Betaproteobacteria</taxon>
        <taxon>Neisseriales</taxon>
        <taxon>Chitinibacteraceae</taxon>
        <taxon>Silvimonas</taxon>
    </lineage>
</organism>
<evidence type="ECO:0000259" key="7">
    <source>
        <dbReference type="Pfam" id="PF00892"/>
    </source>
</evidence>